<feature type="transmembrane region" description="Helical" evidence="7">
    <location>
        <begin position="188"/>
        <end position="209"/>
    </location>
</feature>
<comment type="similarity">
    <text evidence="5">Belongs to the SAT4 family.</text>
</comment>
<keyword evidence="4 7" id="KW-0472">Membrane</keyword>
<comment type="subcellular location">
    <subcellularLocation>
        <location evidence="1">Membrane</location>
        <topology evidence="1">Multi-pass membrane protein</topology>
    </subcellularLocation>
</comment>
<evidence type="ECO:0000256" key="3">
    <source>
        <dbReference type="ARBA" id="ARBA00022989"/>
    </source>
</evidence>
<dbReference type="GO" id="GO:0016020">
    <property type="term" value="C:membrane"/>
    <property type="evidence" value="ECO:0007669"/>
    <property type="project" value="UniProtKB-SubCell"/>
</dbReference>
<keyword evidence="10" id="KW-1185">Reference proteome</keyword>
<evidence type="ECO:0000256" key="2">
    <source>
        <dbReference type="ARBA" id="ARBA00022692"/>
    </source>
</evidence>
<evidence type="ECO:0000256" key="6">
    <source>
        <dbReference type="SAM" id="MobiDB-lite"/>
    </source>
</evidence>
<feature type="transmembrane region" description="Helical" evidence="7">
    <location>
        <begin position="221"/>
        <end position="242"/>
    </location>
</feature>
<dbReference type="Pfam" id="PF20684">
    <property type="entry name" value="Fung_rhodopsin"/>
    <property type="match status" value="1"/>
</dbReference>
<keyword evidence="3 7" id="KW-1133">Transmembrane helix</keyword>
<feature type="domain" description="Rhodopsin" evidence="8">
    <location>
        <begin position="28"/>
        <end position="280"/>
    </location>
</feature>
<organism evidence="9 10">
    <name type="scientific">Dothidotthia symphoricarpi CBS 119687</name>
    <dbReference type="NCBI Taxonomy" id="1392245"/>
    <lineage>
        <taxon>Eukaryota</taxon>
        <taxon>Fungi</taxon>
        <taxon>Dikarya</taxon>
        <taxon>Ascomycota</taxon>
        <taxon>Pezizomycotina</taxon>
        <taxon>Dothideomycetes</taxon>
        <taxon>Pleosporomycetidae</taxon>
        <taxon>Pleosporales</taxon>
        <taxon>Dothidotthiaceae</taxon>
        <taxon>Dothidotthia</taxon>
    </lineage>
</organism>
<dbReference type="PANTHER" id="PTHR33048">
    <property type="entry name" value="PTH11-LIKE INTEGRAL MEMBRANE PROTEIN (AFU_ORTHOLOGUE AFUA_5G11245)"/>
    <property type="match status" value="1"/>
</dbReference>
<dbReference type="AlphaFoldDB" id="A0A6A6A2H6"/>
<evidence type="ECO:0000313" key="10">
    <source>
        <dbReference type="Proteomes" id="UP000799771"/>
    </source>
</evidence>
<dbReference type="RefSeq" id="XP_033519766.1">
    <property type="nucleotide sequence ID" value="XM_033666915.1"/>
</dbReference>
<sequence length="375" mass="41309">MSSTGLTETTLRTTGIGLMIYTTLVVGARAALRVEQKTKIQWDDGWLILAWVFFMTVSGVYVGKTDLMFRMLALQEGRLKPYPGLTQDALAIQVMFFFTSPGLWLTLWSVKFSLLAFYKRMMINVPLYIKLWWAVLVYSILTCKLIPSMTLILSVTLHITSCSSLRAWFTSGGCGATPEDVRGSLISFWEAFAVDLTTDILIMLLPVTLIRNLQMPLSRKLSVGALFALAILCMLASIIRVIQVGATTGASTSTPSTTWLALWSIIESSVAITVGCGPGLYRKAKAVYSSNQGRYYDNSHGYIQTPESRKRSKYGTGGNGSASRDDRKIPLETLVTSNTSHVHGTDSQEELVGQDVQGKITVTKSVRISRVQGEQ</sequence>
<gene>
    <name evidence="9" type="ORF">P153DRAFT_360362</name>
</gene>
<dbReference type="GeneID" id="54407347"/>
<dbReference type="EMBL" id="ML977516">
    <property type="protein sequence ID" value="KAF2125374.1"/>
    <property type="molecule type" value="Genomic_DNA"/>
</dbReference>
<dbReference type="InterPro" id="IPR052337">
    <property type="entry name" value="SAT4-like"/>
</dbReference>
<feature type="region of interest" description="Disordered" evidence="6">
    <location>
        <begin position="299"/>
        <end position="330"/>
    </location>
</feature>
<accession>A0A6A6A2H6</accession>
<protein>
    <recommendedName>
        <fullName evidence="8">Rhodopsin domain-containing protein</fullName>
    </recommendedName>
</protein>
<dbReference type="OrthoDB" id="444631at2759"/>
<feature type="transmembrane region" description="Helical" evidence="7">
    <location>
        <begin position="262"/>
        <end position="281"/>
    </location>
</feature>
<name>A0A6A6A2H6_9PLEO</name>
<reference evidence="9" key="1">
    <citation type="journal article" date="2020" name="Stud. Mycol.">
        <title>101 Dothideomycetes genomes: a test case for predicting lifestyles and emergence of pathogens.</title>
        <authorList>
            <person name="Haridas S."/>
            <person name="Albert R."/>
            <person name="Binder M."/>
            <person name="Bloem J."/>
            <person name="Labutti K."/>
            <person name="Salamov A."/>
            <person name="Andreopoulos B."/>
            <person name="Baker S."/>
            <person name="Barry K."/>
            <person name="Bills G."/>
            <person name="Bluhm B."/>
            <person name="Cannon C."/>
            <person name="Castanera R."/>
            <person name="Culley D."/>
            <person name="Daum C."/>
            <person name="Ezra D."/>
            <person name="Gonzalez J."/>
            <person name="Henrissat B."/>
            <person name="Kuo A."/>
            <person name="Liang C."/>
            <person name="Lipzen A."/>
            <person name="Lutzoni F."/>
            <person name="Magnuson J."/>
            <person name="Mondo S."/>
            <person name="Nolan M."/>
            <person name="Ohm R."/>
            <person name="Pangilinan J."/>
            <person name="Park H.-J."/>
            <person name="Ramirez L."/>
            <person name="Alfaro M."/>
            <person name="Sun H."/>
            <person name="Tritt A."/>
            <person name="Yoshinaga Y."/>
            <person name="Zwiers L.-H."/>
            <person name="Turgeon B."/>
            <person name="Goodwin S."/>
            <person name="Spatafora J."/>
            <person name="Crous P."/>
            <person name="Grigoriev I."/>
        </authorList>
    </citation>
    <scope>NUCLEOTIDE SEQUENCE</scope>
    <source>
        <strain evidence="9">CBS 119687</strain>
    </source>
</reference>
<feature type="transmembrane region" description="Helical" evidence="7">
    <location>
        <begin position="131"/>
        <end position="159"/>
    </location>
</feature>
<evidence type="ECO:0000256" key="7">
    <source>
        <dbReference type="SAM" id="Phobius"/>
    </source>
</evidence>
<evidence type="ECO:0000313" key="9">
    <source>
        <dbReference type="EMBL" id="KAF2125374.1"/>
    </source>
</evidence>
<proteinExistence type="inferred from homology"/>
<keyword evidence="2 7" id="KW-0812">Transmembrane</keyword>
<feature type="transmembrane region" description="Helical" evidence="7">
    <location>
        <begin position="44"/>
        <end position="62"/>
    </location>
</feature>
<dbReference type="Proteomes" id="UP000799771">
    <property type="component" value="Unassembled WGS sequence"/>
</dbReference>
<dbReference type="InterPro" id="IPR049326">
    <property type="entry name" value="Rhodopsin_dom_fungi"/>
</dbReference>
<evidence type="ECO:0000256" key="4">
    <source>
        <dbReference type="ARBA" id="ARBA00023136"/>
    </source>
</evidence>
<feature type="transmembrane region" description="Helical" evidence="7">
    <location>
        <begin position="90"/>
        <end position="110"/>
    </location>
</feature>
<evidence type="ECO:0000256" key="5">
    <source>
        <dbReference type="ARBA" id="ARBA00038359"/>
    </source>
</evidence>
<feature type="transmembrane region" description="Helical" evidence="7">
    <location>
        <begin position="12"/>
        <end position="32"/>
    </location>
</feature>
<dbReference type="PANTHER" id="PTHR33048:SF146">
    <property type="entry name" value="INTEGRAL MEMBRANE PROTEIN"/>
    <property type="match status" value="1"/>
</dbReference>
<evidence type="ECO:0000259" key="8">
    <source>
        <dbReference type="Pfam" id="PF20684"/>
    </source>
</evidence>
<evidence type="ECO:0000256" key="1">
    <source>
        <dbReference type="ARBA" id="ARBA00004141"/>
    </source>
</evidence>